<evidence type="ECO:0000313" key="2">
    <source>
        <dbReference type="Proteomes" id="UP001054821"/>
    </source>
</evidence>
<accession>A0AAD4W3S8</accession>
<reference evidence="1 2" key="1">
    <citation type="journal article" date="2022" name="G3 (Bethesda)">
        <title>Whole-genome sequence and methylome profiling of the almond [Prunus dulcis (Mill.) D.A. Webb] cultivar 'Nonpareil'.</title>
        <authorList>
            <person name="D'Amico-Willman K.M."/>
            <person name="Ouma W.Z."/>
            <person name="Meulia T."/>
            <person name="Sideli G.M."/>
            <person name="Gradziel T.M."/>
            <person name="Fresnedo-Ramirez J."/>
        </authorList>
    </citation>
    <scope>NUCLEOTIDE SEQUENCE [LARGE SCALE GENOMIC DNA]</scope>
    <source>
        <strain evidence="1">Clone GOH B32 T37-40</strain>
    </source>
</reference>
<dbReference type="EMBL" id="JAJFAZ020000004">
    <property type="protein sequence ID" value="KAI5335427.1"/>
    <property type="molecule type" value="Genomic_DNA"/>
</dbReference>
<proteinExistence type="predicted"/>
<organism evidence="1 2">
    <name type="scientific">Prunus dulcis</name>
    <name type="common">Almond</name>
    <name type="synonym">Amygdalus dulcis</name>
    <dbReference type="NCBI Taxonomy" id="3755"/>
    <lineage>
        <taxon>Eukaryota</taxon>
        <taxon>Viridiplantae</taxon>
        <taxon>Streptophyta</taxon>
        <taxon>Embryophyta</taxon>
        <taxon>Tracheophyta</taxon>
        <taxon>Spermatophyta</taxon>
        <taxon>Magnoliopsida</taxon>
        <taxon>eudicotyledons</taxon>
        <taxon>Gunneridae</taxon>
        <taxon>Pentapetalae</taxon>
        <taxon>rosids</taxon>
        <taxon>fabids</taxon>
        <taxon>Rosales</taxon>
        <taxon>Rosaceae</taxon>
        <taxon>Amygdaloideae</taxon>
        <taxon>Amygdaleae</taxon>
        <taxon>Prunus</taxon>
    </lineage>
</organism>
<keyword evidence="2" id="KW-1185">Reference proteome</keyword>
<sequence>MMAIAVSSFGAVQGVLAQLEKDLGEFVLLVEESSCRASQGKSSTYIFSLSSLFRGEDQLGGTRLVVIVTGVRRLLDRRWPLVAVE</sequence>
<evidence type="ECO:0000313" key="1">
    <source>
        <dbReference type="EMBL" id="KAI5335427.1"/>
    </source>
</evidence>
<dbReference type="AlphaFoldDB" id="A0AAD4W3S8"/>
<comment type="caution">
    <text evidence="1">The sequence shown here is derived from an EMBL/GenBank/DDBJ whole genome shotgun (WGS) entry which is preliminary data.</text>
</comment>
<name>A0AAD4W3S8_PRUDU</name>
<dbReference type="Proteomes" id="UP001054821">
    <property type="component" value="Chromosome 4"/>
</dbReference>
<protein>
    <submittedName>
        <fullName evidence="1">Uncharacterized protein</fullName>
    </submittedName>
</protein>
<gene>
    <name evidence="1" type="ORF">L3X38_025560</name>
</gene>